<evidence type="ECO:0000256" key="6">
    <source>
        <dbReference type="ARBA" id="ARBA00023004"/>
    </source>
</evidence>
<comment type="function">
    <text evidence="8">Involved in the coupling of aromatic side chains of the heptapeptide of vancomycin.</text>
</comment>
<organism evidence="10 11">
    <name type="scientific">Amycolatopsis mediterranei (strain U-32)</name>
    <dbReference type="NCBI Taxonomy" id="749927"/>
    <lineage>
        <taxon>Bacteria</taxon>
        <taxon>Bacillati</taxon>
        <taxon>Actinomycetota</taxon>
        <taxon>Actinomycetes</taxon>
        <taxon>Pseudonocardiales</taxon>
        <taxon>Pseudonocardiaceae</taxon>
        <taxon>Amycolatopsis</taxon>
    </lineage>
</organism>
<protein>
    <submittedName>
        <fullName evidence="10">Cytochrome P450</fullName>
    </submittedName>
</protein>
<dbReference type="PRINTS" id="PR00385">
    <property type="entry name" value="P450"/>
</dbReference>
<dbReference type="PANTHER" id="PTHR46696:SF4">
    <property type="entry name" value="BIOTIN BIOSYNTHESIS CYTOCHROME P450"/>
    <property type="match status" value="1"/>
</dbReference>
<dbReference type="Pfam" id="PF00067">
    <property type="entry name" value="p450"/>
    <property type="match status" value="1"/>
</dbReference>
<dbReference type="EMBL" id="CP002000">
    <property type="protein sequence ID" value="ADJ45141.1"/>
    <property type="molecule type" value="Genomic_DNA"/>
</dbReference>
<dbReference type="FunFam" id="1.10.630.10:FF:000018">
    <property type="entry name" value="Cytochrome P450 monooxygenase"/>
    <property type="match status" value="1"/>
</dbReference>
<dbReference type="GO" id="GO:0008395">
    <property type="term" value="F:steroid hydroxylase activity"/>
    <property type="evidence" value="ECO:0007669"/>
    <property type="project" value="TreeGrafter"/>
</dbReference>
<proteinExistence type="inferred from homology"/>
<dbReference type="Proteomes" id="UP000000328">
    <property type="component" value="Chromosome"/>
</dbReference>
<dbReference type="OrthoDB" id="142769at2"/>
<dbReference type="Gene3D" id="1.10.630.10">
    <property type="entry name" value="Cytochrome P450"/>
    <property type="match status" value="1"/>
</dbReference>
<sequence length="434" mass="46278">MLEGALARAKPVVRWGLGHALPRTVLRREARRGDLQGRMVVAAADGSDLTGLFEEIRETGPLARTRFGWMTTTHATVREVLAGEDFRVGVIGSDGSALGRLVEWSAGEHLHPVRPPSLLAVNPPEHTRYRKLVTGVFTVRAVEQLRGRVQEIADGLLDTLDPGAPLDLVESYCGLLPVTVISEILGVPPSDLGKVLSLGAAAAPSLDLGLGWRTFRHVETALAEFDTWLGEHLGHLRRNPGNDLFSKLVAARDGGVGLTETELKSTAGLVLAAGFETTVNLLGSGIALLAGDPGQLAVLRERPELWGNAVEEVLRYDPPVLLTGRLATRATEVAGVPLPRGALVTTVLAGANRDPGVFADPAVFDVARAGARDHVSFGAGRHHCLGASLARMEGEIGLRTIFDRFPGLRVLPGGRRRSTRILRGYETLPAVLAP</sequence>
<dbReference type="HOGENOM" id="CLU_033716_2_0_11"/>
<dbReference type="PROSITE" id="PS00086">
    <property type="entry name" value="CYTOCHROME_P450"/>
    <property type="match status" value="1"/>
</dbReference>
<evidence type="ECO:0000256" key="5">
    <source>
        <dbReference type="ARBA" id="ARBA00023002"/>
    </source>
</evidence>
<dbReference type="RefSeq" id="WP_013225213.1">
    <property type="nucleotide sequence ID" value="NC_014318.1"/>
</dbReference>
<keyword evidence="3 9" id="KW-0349">Heme</keyword>
<evidence type="ECO:0000256" key="8">
    <source>
        <dbReference type="ARBA" id="ARBA00055433"/>
    </source>
</evidence>
<evidence type="ECO:0000256" key="2">
    <source>
        <dbReference type="ARBA" id="ARBA00010617"/>
    </source>
</evidence>
<evidence type="ECO:0000256" key="7">
    <source>
        <dbReference type="ARBA" id="ARBA00023033"/>
    </source>
</evidence>
<dbReference type="PANTHER" id="PTHR46696">
    <property type="entry name" value="P450, PUTATIVE (EUROFUNG)-RELATED"/>
    <property type="match status" value="1"/>
</dbReference>
<keyword evidence="4 9" id="KW-0479">Metal-binding</keyword>
<keyword evidence="6 9" id="KW-0408">Iron</keyword>
<dbReference type="SUPFAM" id="SSF48264">
    <property type="entry name" value="Cytochrome P450"/>
    <property type="match status" value="1"/>
</dbReference>
<evidence type="ECO:0000313" key="10">
    <source>
        <dbReference type="EMBL" id="ADJ45141.1"/>
    </source>
</evidence>
<dbReference type="PRINTS" id="PR00359">
    <property type="entry name" value="BP450"/>
</dbReference>
<dbReference type="GO" id="GO:0020037">
    <property type="term" value="F:heme binding"/>
    <property type="evidence" value="ECO:0007669"/>
    <property type="project" value="InterPro"/>
</dbReference>
<dbReference type="KEGG" id="amd:AMED_3355"/>
<evidence type="ECO:0000256" key="1">
    <source>
        <dbReference type="ARBA" id="ARBA00004660"/>
    </source>
</evidence>
<evidence type="ECO:0000256" key="4">
    <source>
        <dbReference type="ARBA" id="ARBA00022723"/>
    </source>
</evidence>
<dbReference type="InterPro" id="IPR001128">
    <property type="entry name" value="Cyt_P450"/>
</dbReference>
<keyword evidence="5 9" id="KW-0560">Oxidoreductase</keyword>
<dbReference type="InterPro" id="IPR002397">
    <property type="entry name" value="Cyt_P450_B"/>
</dbReference>
<gene>
    <name evidence="10" type="ordered locus">AMED_3355</name>
</gene>
<dbReference type="GeneID" id="92871109"/>
<dbReference type="GO" id="GO:0005506">
    <property type="term" value="F:iron ion binding"/>
    <property type="evidence" value="ECO:0007669"/>
    <property type="project" value="InterPro"/>
</dbReference>
<dbReference type="PATRIC" id="fig|749927.5.peg.3465"/>
<comment type="pathway">
    <text evidence="1">Antibiotic biosynthesis; vancomycin biosynthesis.</text>
</comment>
<dbReference type="GO" id="GO:0036199">
    <property type="term" value="F:cholest-4-en-3-one 26-monooxygenase activity"/>
    <property type="evidence" value="ECO:0007669"/>
    <property type="project" value="TreeGrafter"/>
</dbReference>
<reference evidence="10 11" key="1">
    <citation type="journal article" date="2010" name="Cell Res.">
        <title>Complete genome sequence of the rifamycin SV-producing Amycolatopsis mediterranei U32 revealed its genetic characteristics in phylogeny and metabolism.</title>
        <authorList>
            <person name="Zhao W."/>
            <person name="Zhong Y."/>
            <person name="Yuan H."/>
            <person name="Wang J."/>
            <person name="Zheng H."/>
            <person name="Wang Y."/>
            <person name="Cen X."/>
            <person name="Xu F."/>
            <person name="Bai J."/>
            <person name="Han X."/>
            <person name="Lu G."/>
            <person name="Zhu Y."/>
            <person name="Shao Z."/>
            <person name="Yan H."/>
            <person name="Li C."/>
            <person name="Peng N."/>
            <person name="Zhang Z."/>
            <person name="Zhang Y."/>
            <person name="Lin W."/>
            <person name="Fan Y."/>
            <person name="Qin Z."/>
            <person name="Hu Y."/>
            <person name="Zhu B."/>
            <person name="Wang S."/>
            <person name="Ding X."/>
            <person name="Zhao G.P."/>
        </authorList>
    </citation>
    <scope>NUCLEOTIDE SEQUENCE [LARGE SCALE GENOMIC DNA]</scope>
    <source>
        <strain evidence="11">U-32</strain>
    </source>
</reference>
<dbReference type="eggNOG" id="COG2124">
    <property type="taxonomic scope" value="Bacteria"/>
</dbReference>
<name>A0A0H3D4H6_AMYMU</name>
<dbReference type="CDD" id="cd20625">
    <property type="entry name" value="CYP164-like"/>
    <property type="match status" value="1"/>
</dbReference>
<accession>A0A0H3D4H6</accession>
<evidence type="ECO:0000256" key="3">
    <source>
        <dbReference type="ARBA" id="ARBA00022617"/>
    </source>
</evidence>
<dbReference type="GO" id="GO:0006707">
    <property type="term" value="P:cholesterol catabolic process"/>
    <property type="evidence" value="ECO:0007669"/>
    <property type="project" value="TreeGrafter"/>
</dbReference>
<evidence type="ECO:0000313" key="11">
    <source>
        <dbReference type="Proteomes" id="UP000000328"/>
    </source>
</evidence>
<dbReference type="InterPro" id="IPR036396">
    <property type="entry name" value="Cyt_P450_sf"/>
</dbReference>
<dbReference type="InterPro" id="IPR017972">
    <property type="entry name" value="Cyt_P450_CS"/>
</dbReference>
<dbReference type="AlphaFoldDB" id="A0A0H3D4H6"/>
<keyword evidence="7 9" id="KW-0503">Monooxygenase</keyword>
<comment type="similarity">
    <text evidence="2 9">Belongs to the cytochrome P450 family.</text>
</comment>
<evidence type="ECO:0000256" key="9">
    <source>
        <dbReference type="RuleBase" id="RU000461"/>
    </source>
</evidence>